<dbReference type="PANTHER" id="PTHR20929">
    <property type="entry name" value="LUNG ADENOMA SUSCEPTIBILITY 1-RELATED"/>
    <property type="match status" value="1"/>
</dbReference>
<feature type="compositionally biased region" description="Low complexity" evidence="2">
    <location>
        <begin position="773"/>
        <end position="786"/>
    </location>
</feature>
<feature type="domain" description="CASC1 C-terminal" evidence="3">
    <location>
        <begin position="1106"/>
        <end position="1264"/>
    </location>
</feature>
<evidence type="ECO:0000256" key="1">
    <source>
        <dbReference type="SAM" id="Coils"/>
    </source>
</evidence>
<feature type="region of interest" description="Disordered" evidence="2">
    <location>
        <begin position="1275"/>
        <end position="1295"/>
    </location>
</feature>
<dbReference type="VEuPathDB" id="VectorBase:GAUT047085"/>
<keyword evidence="1" id="KW-0175">Coiled coil</keyword>
<evidence type="ECO:0000256" key="2">
    <source>
        <dbReference type="SAM" id="MobiDB-lite"/>
    </source>
</evidence>
<dbReference type="EnsemblMetazoa" id="GAUT047085-RA">
    <property type="protein sequence ID" value="GAUT047085-PA"/>
    <property type="gene ID" value="GAUT047085"/>
</dbReference>
<dbReference type="InterPro" id="IPR022110">
    <property type="entry name" value="CASC1_C"/>
</dbReference>
<sequence length="2005" mass="234376">MANDKKKKEEKTKPAPQKHYDTLTVEEVKANELKYTQRLMELRACLILIDDALKDEIKKNDLQLLLEKWVAYITCDPLPKPYVPPNIRTFYAKAQDFEQALLERNIDWNLHIDERSILTQNIFREDRTRTTLMRAASNELIVSYDKYINDSLQILHKIEYYLANDKETMKAKSEVLLDIIEVKEAIQKEITDAFDRLTYKILCTEQANMISLDAVTTEYTYKCENFRIHIWGLKNVPIRFTHIAEPRMVAHLHNLDIVLQIPISVLRPQLTIQGIHMNFDHITEYAKTAKQEFFIPLAHLNAGIQDLPECLANEFKMQLDIQKRVRDQIMETYKEYMEKLALLKESQEALLKQRKTQDNKGKTPKPVKPLREPQFLRDDEYPEIFYEFLDEEGKQYNSFMNVVYNPANLNLSSDEINLKKFFILGGIFHLNFVERPTHYDLKDFNMTWHTPNKQLLRDKDCVISLLRPVSIRKSSMVIRLSEPKQSLSPKVEALKDEVDAANPWFVLTFSLPEYLCSWGEPIACHYTTVETMAEVDQEEQTIQAQVDNLLNIKKMPDTSEFAMDTIGDRVQAAKNMSIRHSNMNFFSTSSAQRRATIAEQYSIERTDGIFHKKDFALNNPYTVRQLRYLEQHCAPQILSSYKFPKEINEEALHNAPKGKGGILFKKAKSVVAQSIRSFTYNEMQNNPERLFPIFKKEKPLYITNHLHTFRGSLSNEPKTFYQLVKAIILIKRLAQNAVTQIMQLPPYESPVHLEKFKKLKTEVEEKKKKKKSTLTSMGSSKSFLLGSSQSKVGASFREPVRRKSREVDRETLKSVRSQAEVSFRDSEDYNEEEEASISLEIITDGGMKHTKLIRYNHWTTQHIRRQTFLREERKYVIETDRLGYIGFACKRYEHFPFKFWSLQPNEANENEVIFTLETQYVKCVLFISGEGIHGYATEPSKRFVRDPKMYLSIKKPINDFKELRKRFREKNLNIFADHDAGFYIENGNFSEKHLAMEMHTYCCMALHCTDMIYTYSKWNGLAKRRDIILHYIHYKDNPENTVLIHVTPEETTFVEVSELCSDTVDEVLLAYTPTWRNVNVTLDLPLTATNIFLSNIGICNLTKQITQYVKCVLQVSGQGVRGYVTDYIHGEQYLANPKMYLIIDKPIKDYKELKRIFKEKNLNIFPDNDASFYIENGYFCEKHLPMELHTYNCMTVHCSEMKFTHSQWNRLAKRRDIILQTVQWKDNPDNTVLMHITPEETTFVEVKEMCTEKRDEVNLSYTSTWRNINKQRKQFAQKQNKQAAPERRSRTGRVSKTHHITKVYTLLTSEENKTRNERCISRLNELKLISNIMNESTRRVEKVNKLQTILDQFTKYANCEKIPEHYPTNIIRTFYFRDRFRENECVFESMRRNWPHYDCNILSQNISQRRKENNLQKNILAPHYDKSIDDKLKILHNIDKFLDDESETAKVTIEQLQNITDVRIVTEQEICDVFDRFTYRIISAENIYMKSQMLKDPNPNRPIQPFRSKEPQTCADDQYPDVINEFLEEEHNQYLDFINVMYNPQALDLKSDEINLKKFHILGGIYQLNLVKKPKQINFFQNSNMIWHCEGQNLVVEKDFRVDEFSTIPPETLSYFTRLERMTNVSVIKLGQSKKSAHILDEPLETQEAEPSNPWFVLTFHLPDYLCCWGSPMACHYESVDEVLPVEKIANSRENMIKSLVRLNDDETAAPIEKSPEQRQTMELQDVLRKKRQPFPSSLASFPSISRLYNTVSLNIANGHPALHSVRDFNLNSITLSEFHNMQRYCVPLLLPSYQFPKERKLEMQHAHKQTAKKFIGLSVHSHHSPNSLERDNELSRSHIFDQNLKNPERLFAIYDEVKPVFTVKPLHNIDYDDSAQSEPKTFYQLIKALMAMKKVIQNQVNKLMSVTPHTTTKSSVNIIKTKLQKKILTFESKYNGTTSPVVKSMSLKKFGSLRVLSSSRQLLKSESVMNVASDVKDDSSSDLSSNATITTTISTASKDAKETK</sequence>
<feature type="coiled-coil region" evidence="1">
    <location>
        <begin position="326"/>
        <end position="353"/>
    </location>
</feature>
<reference evidence="4" key="1">
    <citation type="submission" date="2020-05" db="UniProtKB">
        <authorList>
            <consortium name="EnsemblMetazoa"/>
        </authorList>
    </citation>
    <scope>IDENTIFICATION</scope>
    <source>
        <strain evidence="4">TTRI</strain>
    </source>
</reference>
<dbReference type="Pfam" id="PF12366">
    <property type="entry name" value="Casc1_C"/>
    <property type="match status" value="2"/>
</dbReference>
<feature type="domain" description="CASC1 C-terminal" evidence="3">
    <location>
        <begin position="856"/>
        <end position="1074"/>
    </location>
</feature>
<name>A0A1A9VTK6_GLOAU</name>
<dbReference type="GO" id="GO:0048487">
    <property type="term" value="F:beta-tubulin binding"/>
    <property type="evidence" value="ECO:0007669"/>
    <property type="project" value="TreeGrafter"/>
</dbReference>
<evidence type="ECO:0000313" key="4">
    <source>
        <dbReference type="EnsemblMetazoa" id="GAUT047085-PA"/>
    </source>
</evidence>
<evidence type="ECO:0000259" key="3">
    <source>
        <dbReference type="Pfam" id="PF12366"/>
    </source>
</evidence>
<feature type="region of interest" description="Disordered" evidence="2">
    <location>
        <begin position="762"/>
        <end position="786"/>
    </location>
</feature>
<dbReference type="PANTHER" id="PTHR20929:SF11">
    <property type="entry name" value="DYNEIN AXONEMAL INTERMEDIATE CHAIN 7"/>
    <property type="match status" value="1"/>
</dbReference>
<dbReference type="Proteomes" id="UP000078200">
    <property type="component" value="Unassembled WGS sequence"/>
</dbReference>
<proteinExistence type="predicted"/>
<keyword evidence="5" id="KW-1185">Reference proteome</keyword>
<dbReference type="GO" id="GO:0008017">
    <property type="term" value="F:microtubule binding"/>
    <property type="evidence" value="ECO:0007669"/>
    <property type="project" value="TreeGrafter"/>
</dbReference>
<organism evidence="4 5">
    <name type="scientific">Glossina austeni</name>
    <name type="common">Savannah tsetse fly</name>
    <dbReference type="NCBI Taxonomy" id="7395"/>
    <lineage>
        <taxon>Eukaryota</taxon>
        <taxon>Metazoa</taxon>
        <taxon>Ecdysozoa</taxon>
        <taxon>Arthropoda</taxon>
        <taxon>Hexapoda</taxon>
        <taxon>Insecta</taxon>
        <taxon>Pterygota</taxon>
        <taxon>Neoptera</taxon>
        <taxon>Endopterygota</taxon>
        <taxon>Diptera</taxon>
        <taxon>Brachycera</taxon>
        <taxon>Muscomorpha</taxon>
        <taxon>Hippoboscoidea</taxon>
        <taxon>Glossinidae</taxon>
        <taxon>Glossina</taxon>
    </lineage>
</organism>
<dbReference type="InterPro" id="IPR023247">
    <property type="entry name" value="IC97/Dnai7-like"/>
</dbReference>
<protein>
    <recommendedName>
        <fullName evidence="3">CASC1 C-terminal domain-containing protein</fullName>
    </recommendedName>
</protein>
<accession>A0A1A9VTK6</accession>
<evidence type="ECO:0000313" key="5">
    <source>
        <dbReference type="Proteomes" id="UP000078200"/>
    </source>
</evidence>